<dbReference type="GO" id="GO:0005886">
    <property type="term" value="C:plasma membrane"/>
    <property type="evidence" value="ECO:0007669"/>
    <property type="project" value="TreeGrafter"/>
</dbReference>
<evidence type="ECO:0000256" key="1">
    <source>
        <dbReference type="SAM" id="Phobius"/>
    </source>
</evidence>
<proteinExistence type="predicted"/>
<dbReference type="Proteomes" id="UP000295696">
    <property type="component" value="Unassembled WGS sequence"/>
</dbReference>
<evidence type="ECO:0000313" key="2">
    <source>
        <dbReference type="EMBL" id="TCS62792.1"/>
    </source>
</evidence>
<sequence>MSRLPILGRGPAALFWTGVGVCSVALGAIGAFLPVLPTAPFAILAAFAFRKGSPRFHAALTTSRMFGPLIADWRREGAIPTWAKMLAMAMMAATLTGSLLAGIATWALVVQAVCMGAAALFVLTRPAPAAELGRPRWWSRR</sequence>
<accession>A0A4R3JAV5</accession>
<feature type="transmembrane region" description="Helical" evidence="1">
    <location>
        <begin position="85"/>
        <end position="103"/>
    </location>
</feature>
<keyword evidence="1" id="KW-0812">Transmembrane</keyword>
<dbReference type="Pfam" id="PF04304">
    <property type="entry name" value="DUF454"/>
    <property type="match status" value="1"/>
</dbReference>
<organism evidence="2 3">
    <name type="scientific">Primorskyibacter sedentarius</name>
    <dbReference type="NCBI Taxonomy" id="745311"/>
    <lineage>
        <taxon>Bacteria</taxon>
        <taxon>Pseudomonadati</taxon>
        <taxon>Pseudomonadota</taxon>
        <taxon>Alphaproteobacteria</taxon>
        <taxon>Rhodobacterales</taxon>
        <taxon>Roseobacteraceae</taxon>
        <taxon>Primorskyibacter</taxon>
    </lineage>
</organism>
<dbReference type="RefSeq" id="WP_243651925.1">
    <property type="nucleotide sequence ID" value="NZ_SLZU01000008.1"/>
</dbReference>
<evidence type="ECO:0008006" key="4">
    <source>
        <dbReference type="Google" id="ProtNLM"/>
    </source>
</evidence>
<dbReference type="PIRSF" id="PIRSF016789">
    <property type="entry name" value="DUF454"/>
    <property type="match status" value="1"/>
</dbReference>
<keyword evidence="1" id="KW-0472">Membrane</keyword>
<dbReference type="EMBL" id="SLZU01000008">
    <property type="protein sequence ID" value="TCS62792.1"/>
    <property type="molecule type" value="Genomic_DNA"/>
</dbReference>
<keyword evidence="1" id="KW-1133">Transmembrane helix</keyword>
<dbReference type="InterPro" id="IPR007401">
    <property type="entry name" value="DUF454"/>
</dbReference>
<comment type="caution">
    <text evidence="2">The sequence shown here is derived from an EMBL/GenBank/DDBJ whole genome shotgun (WGS) entry which is preliminary data.</text>
</comment>
<keyword evidence="3" id="KW-1185">Reference proteome</keyword>
<dbReference type="AlphaFoldDB" id="A0A4R3JAV5"/>
<evidence type="ECO:0000313" key="3">
    <source>
        <dbReference type="Proteomes" id="UP000295696"/>
    </source>
</evidence>
<reference evidence="2 3" key="1">
    <citation type="submission" date="2019-03" db="EMBL/GenBank/DDBJ databases">
        <title>Genomic Encyclopedia of Type Strains, Phase IV (KMG-IV): sequencing the most valuable type-strain genomes for metagenomic binning, comparative biology and taxonomic classification.</title>
        <authorList>
            <person name="Goeker M."/>
        </authorList>
    </citation>
    <scope>NUCLEOTIDE SEQUENCE [LARGE SCALE GENOMIC DNA]</scope>
    <source>
        <strain evidence="2 3">DSM 104836</strain>
    </source>
</reference>
<dbReference type="PANTHER" id="PTHR35813:SF1">
    <property type="entry name" value="INNER MEMBRANE PROTEIN YBAN"/>
    <property type="match status" value="1"/>
</dbReference>
<name>A0A4R3JAV5_9RHOB</name>
<dbReference type="PANTHER" id="PTHR35813">
    <property type="entry name" value="INNER MEMBRANE PROTEIN YBAN"/>
    <property type="match status" value="1"/>
</dbReference>
<gene>
    <name evidence="2" type="ORF">EDD52_10887</name>
</gene>
<feature type="transmembrane region" description="Helical" evidence="1">
    <location>
        <begin position="12"/>
        <end position="36"/>
    </location>
</feature>
<protein>
    <recommendedName>
        <fullName evidence="4">DUF454 domain-containing protein</fullName>
    </recommendedName>
</protein>